<accession>A0A381ZZH5</accession>
<dbReference type="SUPFAM" id="SSF51338">
    <property type="entry name" value="Composite domain of metallo-dependent hydrolases"/>
    <property type="match status" value="1"/>
</dbReference>
<dbReference type="InterPro" id="IPR032466">
    <property type="entry name" value="Metal_Hydrolase"/>
</dbReference>
<organism evidence="3">
    <name type="scientific">marine metagenome</name>
    <dbReference type="NCBI Taxonomy" id="408172"/>
    <lineage>
        <taxon>unclassified sequences</taxon>
        <taxon>metagenomes</taxon>
        <taxon>ecological metagenomes</taxon>
    </lineage>
</organism>
<evidence type="ECO:0000259" key="2">
    <source>
        <dbReference type="Pfam" id="PF07969"/>
    </source>
</evidence>
<gene>
    <name evidence="3" type="ORF">METZ01_LOCUS147368</name>
</gene>
<feature type="non-terminal residue" evidence="3">
    <location>
        <position position="503"/>
    </location>
</feature>
<evidence type="ECO:0000313" key="3">
    <source>
        <dbReference type="EMBL" id="SVA94514.1"/>
    </source>
</evidence>
<feature type="domain" description="Amidohydrolase 3" evidence="2">
    <location>
        <begin position="265"/>
        <end position="495"/>
    </location>
</feature>
<dbReference type="Pfam" id="PF07969">
    <property type="entry name" value="Amidohydro_3"/>
    <property type="match status" value="1"/>
</dbReference>
<proteinExistence type="predicted"/>
<dbReference type="EMBL" id="UINC01023243">
    <property type="protein sequence ID" value="SVA94514.1"/>
    <property type="molecule type" value="Genomic_DNA"/>
</dbReference>
<evidence type="ECO:0000256" key="1">
    <source>
        <dbReference type="SAM" id="MobiDB-lite"/>
    </source>
</evidence>
<dbReference type="Gene3D" id="3.20.20.140">
    <property type="entry name" value="Metal-dependent hydrolases"/>
    <property type="match status" value="2"/>
</dbReference>
<feature type="region of interest" description="Disordered" evidence="1">
    <location>
        <begin position="50"/>
        <end position="70"/>
    </location>
</feature>
<dbReference type="GO" id="GO:0016810">
    <property type="term" value="F:hydrolase activity, acting on carbon-nitrogen (but not peptide) bonds"/>
    <property type="evidence" value="ECO:0007669"/>
    <property type="project" value="InterPro"/>
</dbReference>
<protein>
    <recommendedName>
        <fullName evidence="2">Amidohydrolase 3 domain-containing protein</fullName>
    </recommendedName>
</protein>
<dbReference type="InterPro" id="IPR011059">
    <property type="entry name" value="Metal-dep_hydrolase_composite"/>
</dbReference>
<dbReference type="PANTHER" id="PTHR11647:SF1">
    <property type="entry name" value="COLLAPSIN RESPONSE MEDIATOR PROTEIN"/>
    <property type="match status" value="1"/>
</dbReference>
<dbReference type="Gene3D" id="2.30.40.10">
    <property type="entry name" value="Urease, subunit C, domain 1"/>
    <property type="match status" value="1"/>
</dbReference>
<dbReference type="SUPFAM" id="SSF51556">
    <property type="entry name" value="Metallo-dependent hydrolases"/>
    <property type="match status" value="1"/>
</dbReference>
<name>A0A381ZZH5_9ZZZZ</name>
<dbReference type="InterPro" id="IPR013108">
    <property type="entry name" value="Amidohydro_3"/>
</dbReference>
<dbReference type="InterPro" id="IPR050378">
    <property type="entry name" value="Metallo-dep_Hydrolases_sf"/>
</dbReference>
<reference evidence="3" key="1">
    <citation type="submission" date="2018-05" db="EMBL/GenBank/DDBJ databases">
        <authorList>
            <person name="Lanie J.A."/>
            <person name="Ng W.-L."/>
            <person name="Kazmierczak K.M."/>
            <person name="Andrzejewski T.M."/>
            <person name="Davidsen T.M."/>
            <person name="Wayne K.J."/>
            <person name="Tettelin H."/>
            <person name="Glass J.I."/>
            <person name="Rusch D."/>
            <person name="Podicherti R."/>
            <person name="Tsui H.-C.T."/>
            <person name="Winkler M.E."/>
        </authorList>
    </citation>
    <scope>NUCLEOTIDE SEQUENCE</scope>
</reference>
<dbReference type="PANTHER" id="PTHR11647">
    <property type="entry name" value="HYDRANTOINASE/DIHYDROPYRIMIDINASE FAMILY MEMBER"/>
    <property type="match status" value="1"/>
</dbReference>
<dbReference type="AlphaFoldDB" id="A0A381ZZH5"/>
<sequence length="503" mass="54124">MEDLEADEGSTAESSGLGGGHLARRRFVVALGFGIANAALLKRLPDRRRAPEMRQSALPAATPTTSPPPVKVPPALDATGVDGDHHLYDTVIAGGRVIDPDTGFDSLAHIGVDGDSVARVSLEPLTGRATIDATGLVVAPGFIDILSYRPNGYGDWYKIADGVTTNLCLHGLDDPVAEFLAETGPLQPPVNYGGAVDHYEHRKDIGVGIQRTNADQRAELLRLAEADLRAGAIGIHQQPEYTVDLETSEMVTHGELAARYTVPLCLHVRYSEDHPPGTQREALDEAIEVARRTGCAIHLEHLNSTGGTGRMRETIDQLEAARGEGLSVTACVYPYTSWATYAASARFDNFQEKYGISYGDLQVAGTSERLTEAGFRAARDDNRLTAAFAMSEEDVTDALAAPWVMIGSDSILEPEHNNHPRSAGCFSRVLGRYVRDRGVLSLQDALARMTILPARLLEEASPAMARRGRLRVGSIADVTMFDPDQIIDRATIADPGQESDGVV</sequence>